<organism evidence="1 2">
    <name type="scientific">Neofusicoccum parvum</name>
    <dbReference type="NCBI Taxonomy" id="310453"/>
    <lineage>
        <taxon>Eukaryota</taxon>
        <taxon>Fungi</taxon>
        <taxon>Dikarya</taxon>
        <taxon>Ascomycota</taxon>
        <taxon>Pezizomycotina</taxon>
        <taxon>Dothideomycetes</taxon>
        <taxon>Dothideomycetes incertae sedis</taxon>
        <taxon>Botryosphaeriales</taxon>
        <taxon>Botryosphaeriaceae</taxon>
        <taxon>Neofusicoccum</taxon>
    </lineage>
</organism>
<protein>
    <submittedName>
        <fullName evidence="1">Uncharacterized protein</fullName>
    </submittedName>
</protein>
<reference evidence="1" key="1">
    <citation type="submission" date="2024-09" db="EMBL/GenBank/DDBJ databases">
        <title>Draft Genome Sequences of Neofusicoccum parvum.</title>
        <authorList>
            <person name="Ashida A."/>
            <person name="Camagna M."/>
            <person name="Tanaka A."/>
            <person name="Takemoto D."/>
        </authorList>
    </citation>
    <scope>NUCLEOTIDE SEQUENCE</scope>
    <source>
        <strain evidence="1">PPO83</strain>
    </source>
</reference>
<keyword evidence="2" id="KW-1185">Reference proteome</keyword>
<evidence type="ECO:0000313" key="1">
    <source>
        <dbReference type="EMBL" id="GME27719.1"/>
    </source>
</evidence>
<comment type="caution">
    <text evidence="1">The sequence shown here is derived from an EMBL/GenBank/DDBJ whole genome shotgun (WGS) entry which is preliminary data.</text>
</comment>
<dbReference type="EMBL" id="BSXG01000040">
    <property type="protein sequence ID" value="GME27719.1"/>
    <property type="molecule type" value="Genomic_DNA"/>
</dbReference>
<dbReference type="Proteomes" id="UP001165186">
    <property type="component" value="Unassembled WGS sequence"/>
</dbReference>
<name>A0ACB5S4L8_9PEZI</name>
<gene>
    <name evidence="1" type="primary">g1601</name>
    <name evidence="1" type="ORF">NpPPO83_00001601</name>
</gene>
<sequence>MPLSPPYQLEILTEDDIDACFECAAPAFLHDALREATFPPHLVDPANPDEELDFRKRRMRKRFEDGSIFFKILDPDQPGRIAAWSNWTPPQKPDATKKISDAPDPNDRPKCVNHVILDAQMNFMKEAKERLFGDDKNFWYLGGLVTNPDYQGKGMGAALVRWGMEQAEKDGVPVYLEATPTGRILYTKLGFEKVDEFDISKFLPDGKQYKMVCMIKRPGNKAQ</sequence>
<evidence type="ECO:0000313" key="2">
    <source>
        <dbReference type="Proteomes" id="UP001165186"/>
    </source>
</evidence>
<proteinExistence type="predicted"/>
<accession>A0ACB5S4L8</accession>